<dbReference type="PANTHER" id="PTHR33711:SF10">
    <property type="entry name" value="INTRADIOL RING-CLEAVAGE DIOXYGENASES DOMAIN-CONTAINING PROTEIN"/>
    <property type="match status" value="1"/>
</dbReference>
<proteinExistence type="inferred from homology"/>
<keyword evidence="3" id="KW-0560">Oxidoreductase</keyword>
<feature type="region of interest" description="Disordered" evidence="4">
    <location>
        <begin position="1"/>
        <end position="26"/>
    </location>
</feature>
<dbReference type="NCBIfam" id="TIGR02422">
    <property type="entry name" value="protocat_beta"/>
    <property type="match status" value="1"/>
</dbReference>
<dbReference type="Pfam" id="PF12391">
    <property type="entry name" value="PCDO_beta_N"/>
    <property type="match status" value="1"/>
</dbReference>
<dbReference type="PANTHER" id="PTHR33711">
    <property type="entry name" value="DIOXYGENASE, PUTATIVE (AFU_ORTHOLOGUE AFUA_2G02910)-RELATED"/>
    <property type="match status" value="1"/>
</dbReference>
<comment type="caution">
    <text evidence="6">The sequence shown here is derived from an EMBL/GenBank/DDBJ whole genome shotgun (WGS) entry which is preliminary data.</text>
</comment>
<evidence type="ECO:0000259" key="5">
    <source>
        <dbReference type="PROSITE" id="PS00083"/>
    </source>
</evidence>
<accession>A0A2T0SV27</accession>
<keyword evidence="7" id="KW-1185">Reference proteome</keyword>
<evidence type="ECO:0000313" key="6">
    <source>
        <dbReference type="EMBL" id="PRY37274.1"/>
    </source>
</evidence>
<dbReference type="EMBL" id="PVTF01000010">
    <property type="protein sequence ID" value="PRY37274.1"/>
    <property type="molecule type" value="Genomic_DNA"/>
</dbReference>
<dbReference type="RefSeq" id="WP_106191564.1">
    <property type="nucleotide sequence ID" value="NZ_PVTF01000010.1"/>
</dbReference>
<dbReference type="Gene3D" id="2.60.130.10">
    <property type="entry name" value="Aromatic compound dioxygenase"/>
    <property type="match status" value="1"/>
</dbReference>
<dbReference type="GO" id="GO:0019619">
    <property type="term" value="P:3,4-dihydroxybenzoate catabolic process"/>
    <property type="evidence" value="ECO:0007669"/>
    <property type="project" value="InterPro"/>
</dbReference>
<evidence type="ECO:0000313" key="7">
    <source>
        <dbReference type="Proteomes" id="UP000239494"/>
    </source>
</evidence>
<dbReference type="InterPro" id="IPR015889">
    <property type="entry name" value="Intradiol_dOase_core"/>
</dbReference>
<comment type="similarity">
    <text evidence="1">Belongs to the intradiol ring-cleavage dioxygenase family.</text>
</comment>
<dbReference type="SUPFAM" id="SSF49482">
    <property type="entry name" value="Aromatic compound dioxygenase"/>
    <property type="match status" value="1"/>
</dbReference>
<organism evidence="6 7">
    <name type="scientific">Umezawaea tangerina</name>
    <dbReference type="NCBI Taxonomy" id="84725"/>
    <lineage>
        <taxon>Bacteria</taxon>
        <taxon>Bacillati</taxon>
        <taxon>Actinomycetota</taxon>
        <taxon>Actinomycetes</taxon>
        <taxon>Pseudonocardiales</taxon>
        <taxon>Pseudonocardiaceae</taxon>
        <taxon>Umezawaea</taxon>
    </lineage>
</organism>
<feature type="domain" description="Intradiol ring-cleavage dioxygenases" evidence="5">
    <location>
        <begin position="83"/>
        <end position="111"/>
    </location>
</feature>
<dbReference type="Proteomes" id="UP000239494">
    <property type="component" value="Unassembled WGS sequence"/>
</dbReference>
<dbReference type="InterPro" id="IPR024756">
    <property type="entry name" value="PCDO_beta_N"/>
</dbReference>
<dbReference type="GO" id="GO:0008199">
    <property type="term" value="F:ferric iron binding"/>
    <property type="evidence" value="ECO:0007669"/>
    <property type="project" value="InterPro"/>
</dbReference>
<gene>
    <name evidence="6" type="ORF">CLV43_11085</name>
</gene>
<dbReference type="Pfam" id="PF00775">
    <property type="entry name" value="Dioxygenase_C"/>
    <property type="match status" value="1"/>
</dbReference>
<dbReference type="PROSITE" id="PS00083">
    <property type="entry name" value="INTRADIOL_DIOXYGENAS"/>
    <property type="match status" value="1"/>
</dbReference>
<keyword evidence="2 6" id="KW-0223">Dioxygenase</keyword>
<evidence type="ECO:0000256" key="3">
    <source>
        <dbReference type="ARBA" id="ARBA00023002"/>
    </source>
</evidence>
<protein>
    <submittedName>
        <fullName evidence="6">Protocatechuate 3,4-dioxygenase beta subunit</fullName>
    </submittedName>
</protein>
<dbReference type="InterPro" id="IPR050770">
    <property type="entry name" value="Intradiol_RC_Dioxygenase"/>
</dbReference>
<dbReference type="AlphaFoldDB" id="A0A2T0SV27"/>
<dbReference type="InterPro" id="IPR012785">
    <property type="entry name" value="Protocat_dOase_b"/>
</dbReference>
<dbReference type="GO" id="GO:0018578">
    <property type="term" value="F:protocatechuate 3,4-dioxygenase activity"/>
    <property type="evidence" value="ECO:0007669"/>
    <property type="project" value="InterPro"/>
</dbReference>
<reference evidence="6 7" key="1">
    <citation type="submission" date="2018-03" db="EMBL/GenBank/DDBJ databases">
        <title>Genomic Encyclopedia of Archaeal and Bacterial Type Strains, Phase II (KMG-II): from individual species to whole genera.</title>
        <authorList>
            <person name="Goeker M."/>
        </authorList>
    </citation>
    <scope>NUCLEOTIDE SEQUENCE [LARGE SCALE GENOMIC DNA]</scope>
    <source>
        <strain evidence="6 7">DSM 44720</strain>
    </source>
</reference>
<sequence length="246" mass="27808">MTADTTRRRPPAHYRPDPESHPPVSFPAYRSNVARAPRHPLVLLPQRLGEITGPLLGEERVGRYDNDLTIQHSEEPQGQRIVVGGRVLDGDGKPIPNTLVEVWQANAGGRYRHDLDRHPAPLDPNFSGVGRTLTDADGNYRFITIAPGAYPWKNHHNAWRPAHIHFSVFGRAFTQRLITQMYFPGDPLFDQDPIFTSARPAAREAMVAKFDLDSTIPEWAVGYHWDIVLRGSDPTPFEDEEDHDDE</sequence>
<dbReference type="OrthoDB" id="9805815at2"/>
<evidence type="ECO:0000256" key="1">
    <source>
        <dbReference type="ARBA" id="ARBA00007825"/>
    </source>
</evidence>
<evidence type="ECO:0000256" key="2">
    <source>
        <dbReference type="ARBA" id="ARBA00022964"/>
    </source>
</evidence>
<dbReference type="InterPro" id="IPR000627">
    <property type="entry name" value="Intradiol_dOase_C"/>
</dbReference>
<evidence type="ECO:0000256" key="4">
    <source>
        <dbReference type="SAM" id="MobiDB-lite"/>
    </source>
</evidence>
<name>A0A2T0SV27_9PSEU</name>